<feature type="domain" description="DUF4340" evidence="1">
    <location>
        <begin position="62"/>
        <end position="229"/>
    </location>
</feature>
<dbReference type="InterPro" id="IPR025641">
    <property type="entry name" value="DUF4340"/>
</dbReference>
<evidence type="ECO:0000313" key="2">
    <source>
        <dbReference type="EMBL" id="SVA40005.1"/>
    </source>
</evidence>
<proteinExistence type="predicted"/>
<reference evidence="2" key="1">
    <citation type="submission" date="2018-05" db="EMBL/GenBank/DDBJ databases">
        <authorList>
            <person name="Lanie J.A."/>
            <person name="Ng W.-L."/>
            <person name="Kazmierczak K.M."/>
            <person name="Andrzejewski T.M."/>
            <person name="Davidsen T.M."/>
            <person name="Wayne K.J."/>
            <person name="Tettelin H."/>
            <person name="Glass J.I."/>
            <person name="Rusch D."/>
            <person name="Podicherti R."/>
            <person name="Tsui H.-C.T."/>
            <person name="Winkler M.E."/>
        </authorList>
    </citation>
    <scope>NUCLEOTIDE SEQUENCE</scope>
</reference>
<evidence type="ECO:0000259" key="1">
    <source>
        <dbReference type="Pfam" id="PF14238"/>
    </source>
</evidence>
<name>A0A381VI26_9ZZZZ</name>
<sequence length="303" mass="33474">MALILIGVLGIAIRLISSGQDDFVMEGLMPITQDVITRIEVTKGEQTAELVKTGEDNWRVGKYPAFAPRLGDFWTHIADIPDSQLVARLPKHHELLGVDEVSGTHVTFYLDQSVQEAFLIGKWSPEVKLCYVRKSGKEDVYGIPCARNDVFSSDPDTWRNPIVAAIPEADIASFDFIYPDSTKSFSLVENEDGDWTVQSPSGLVLGPADSQVIDVLLQAISIVPAVGFEEEGVAKGLDFDAPEGAVRINTLKDSSSPTTRLKFIRKDTETFYVKIPSQSTVFLVDGRLAEFLLMRKEDIQIPD</sequence>
<dbReference type="EMBL" id="UINC01008900">
    <property type="protein sequence ID" value="SVA40005.1"/>
    <property type="molecule type" value="Genomic_DNA"/>
</dbReference>
<organism evidence="2">
    <name type="scientific">marine metagenome</name>
    <dbReference type="NCBI Taxonomy" id="408172"/>
    <lineage>
        <taxon>unclassified sequences</taxon>
        <taxon>metagenomes</taxon>
        <taxon>ecological metagenomes</taxon>
    </lineage>
</organism>
<gene>
    <name evidence="2" type="ORF">METZ01_LOCUS92859</name>
</gene>
<protein>
    <recommendedName>
        <fullName evidence="1">DUF4340 domain-containing protein</fullName>
    </recommendedName>
</protein>
<dbReference type="AlphaFoldDB" id="A0A381VI26"/>
<accession>A0A381VI26</accession>
<dbReference type="Pfam" id="PF14238">
    <property type="entry name" value="DUF4340"/>
    <property type="match status" value="1"/>
</dbReference>